<dbReference type="InterPro" id="IPR036866">
    <property type="entry name" value="RibonucZ/Hydroxyglut_hydro"/>
</dbReference>
<proteinExistence type="inferred from homology"/>
<dbReference type="PANTHER" id="PTHR43705:SF1">
    <property type="entry name" value="HYDROXYACYLGLUTATHIONE HYDROLASE GLOB"/>
    <property type="match status" value="1"/>
</dbReference>
<evidence type="ECO:0000256" key="2">
    <source>
        <dbReference type="ARBA" id="ARBA00004963"/>
    </source>
</evidence>
<dbReference type="InterPro" id="IPR032282">
    <property type="entry name" value="HAGH_C"/>
</dbReference>
<dbReference type="SMART" id="SM00849">
    <property type="entry name" value="Lactamase_B"/>
    <property type="match status" value="1"/>
</dbReference>
<dbReference type="EMBL" id="AKGD01000004">
    <property type="protein sequence ID" value="EIT67572.1"/>
    <property type="molecule type" value="Genomic_DNA"/>
</dbReference>
<evidence type="ECO:0000256" key="1">
    <source>
        <dbReference type="ARBA" id="ARBA00001623"/>
    </source>
</evidence>
<comment type="pathway">
    <text evidence="2 7">Secondary metabolite metabolism; methylglyoxal degradation; (R)-lactate from methylglyoxal: step 2/2.</text>
</comment>
<dbReference type="STRING" id="1172194.WQQ_40070"/>
<keyword evidence="6 7" id="KW-0862">Zinc</keyword>
<dbReference type="SUPFAM" id="SSF56281">
    <property type="entry name" value="Metallo-hydrolase/oxidoreductase"/>
    <property type="match status" value="1"/>
</dbReference>
<feature type="binding site" evidence="7">
    <location>
        <position position="120"/>
    </location>
    <ligand>
        <name>Zn(2+)</name>
        <dbReference type="ChEBI" id="CHEBI:29105"/>
        <label>1</label>
    </ligand>
</feature>
<evidence type="ECO:0000256" key="4">
    <source>
        <dbReference type="ARBA" id="ARBA00022723"/>
    </source>
</evidence>
<dbReference type="AlphaFoldDB" id="I7Z7J9"/>
<evidence type="ECO:0000256" key="3">
    <source>
        <dbReference type="ARBA" id="ARBA00006759"/>
    </source>
</evidence>
<protein>
    <recommendedName>
        <fullName evidence="7">Hydroxyacylglutathione hydrolase</fullName>
        <ecNumber evidence="7">3.1.2.6</ecNumber>
    </recommendedName>
    <alternativeName>
        <fullName evidence="7">Glyoxalase II</fullName>
        <shortName evidence="7">Glx II</shortName>
    </alternativeName>
</protein>
<feature type="binding site" evidence="7">
    <location>
        <position position="177"/>
    </location>
    <ligand>
        <name>Zn(2+)</name>
        <dbReference type="ChEBI" id="CHEBI:29105"/>
        <label>2</label>
    </ligand>
</feature>
<dbReference type="CDD" id="cd07723">
    <property type="entry name" value="hydroxyacylglutathione_hydrolase_MBL-fold"/>
    <property type="match status" value="1"/>
</dbReference>
<evidence type="ECO:0000256" key="7">
    <source>
        <dbReference type="HAMAP-Rule" id="MF_01374"/>
    </source>
</evidence>
<feature type="binding site" evidence="7">
    <location>
        <position position="64"/>
    </location>
    <ligand>
        <name>Zn(2+)</name>
        <dbReference type="ChEBI" id="CHEBI:29105"/>
        <label>1</label>
    </ligand>
</feature>
<dbReference type="Proteomes" id="UP000003704">
    <property type="component" value="Unassembled WGS sequence"/>
</dbReference>
<dbReference type="GO" id="GO:0019243">
    <property type="term" value="P:methylglyoxal catabolic process to D-lactate via S-lactoyl-glutathione"/>
    <property type="evidence" value="ECO:0007669"/>
    <property type="project" value="UniProtKB-UniRule"/>
</dbReference>
<dbReference type="Gene3D" id="3.60.15.10">
    <property type="entry name" value="Ribonuclease Z/Hydroxyacylglutathione hydrolase-like"/>
    <property type="match status" value="1"/>
</dbReference>
<dbReference type="GO" id="GO:0046872">
    <property type="term" value="F:metal ion binding"/>
    <property type="evidence" value="ECO:0007669"/>
    <property type="project" value="UniProtKB-KW"/>
</dbReference>
<evidence type="ECO:0000259" key="8">
    <source>
        <dbReference type="SMART" id="SM00849"/>
    </source>
</evidence>
<feature type="binding site" evidence="7">
    <location>
        <position position="62"/>
    </location>
    <ligand>
        <name>Zn(2+)</name>
        <dbReference type="ChEBI" id="CHEBI:29105"/>
        <label>1</label>
    </ligand>
</feature>
<feature type="binding site" evidence="7">
    <location>
        <position position="139"/>
    </location>
    <ligand>
        <name>Zn(2+)</name>
        <dbReference type="ChEBI" id="CHEBI:29105"/>
        <label>2</label>
    </ligand>
</feature>
<dbReference type="PANTHER" id="PTHR43705">
    <property type="entry name" value="HYDROXYACYLGLUTATHIONE HYDROLASE"/>
    <property type="match status" value="1"/>
</dbReference>
<name>I7Z7J9_9GAMM</name>
<dbReference type="InterPro" id="IPR017782">
    <property type="entry name" value="Hydroxyacylglutathione_Hdrlase"/>
</dbReference>
<comment type="function">
    <text evidence="7">Thiolesterase that catalyzes the hydrolysis of S-D-lactoyl-glutathione to form glutathione and D-lactic acid.</text>
</comment>
<comment type="catalytic activity">
    <reaction evidence="1 7">
        <text>an S-(2-hydroxyacyl)glutathione + H2O = a 2-hydroxy carboxylate + glutathione + H(+)</text>
        <dbReference type="Rhea" id="RHEA:21864"/>
        <dbReference type="ChEBI" id="CHEBI:15377"/>
        <dbReference type="ChEBI" id="CHEBI:15378"/>
        <dbReference type="ChEBI" id="CHEBI:57925"/>
        <dbReference type="ChEBI" id="CHEBI:58896"/>
        <dbReference type="ChEBI" id="CHEBI:71261"/>
        <dbReference type="EC" id="3.1.2.6"/>
    </reaction>
</comment>
<dbReference type="Pfam" id="PF00753">
    <property type="entry name" value="Lactamase_B"/>
    <property type="match status" value="1"/>
</dbReference>
<comment type="cofactor">
    <cofactor evidence="7">
        <name>Zn(2+)</name>
        <dbReference type="ChEBI" id="CHEBI:29105"/>
    </cofactor>
    <text evidence="7">Binds 2 Zn(2+) ions per subunit.</text>
</comment>
<evidence type="ECO:0000313" key="10">
    <source>
        <dbReference type="Proteomes" id="UP000003704"/>
    </source>
</evidence>
<dbReference type="EC" id="3.1.2.6" evidence="7"/>
<dbReference type="NCBIfam" id="TIGR03413">
    <property type="entry name" value="GSH_gloB"/>
    <property type="match status" value="1"/>
</dbReference>
<dbReference type="UniPathway" id="UPA00619">
    <property type="reaction ID" value="UER00676"/>
</dbReference>
<dbReference type="GO" id="GO:0004416">
    <property type="term" value="F:hydroxyacylglutathione hydrolase activity"/>
    <property type="evidence" value="ECO:0007669"/>
    <property type="project" value="UniProtKB-UniRule"/>
</dbReference>
<evidence type="ECO:0000256" key="6">
    <source>
        <dbReference type="ARBA" id="ARBA00022833"/>
    </source>
</evidence>
<dbReference type="Pfam" id="PF16123">
    <property type="entry name" value="HAGH_C"/>
    <property type="match status" value="1"/>
</dbReference>
<keyword evidence="10" id="KW-1185">Reference proteome</keyword>
<comment type="similarity">
    <text evidence="3 7">Belongs to the metallo-beta-lactamase superfamily. Glyoxalase II family.</text>
</comment>
<dbReference type="PATRIC" id="fig|1172194.4.peg.3891"/>
<reference evidence="9 10" key="1">
    <citation type="journal article" date="2012" name="J. Bacteriol.">
        <title>Genome Sequence of n-Alkane-Degrading Hydrocarboniphaga effusa Strain AP103T (ATCC BAA-332T).</title>
        <authorList>
            <person name="Chang H.K."/>
            <person name="Zylstra G.J."/>
            <person name="Chae J.C."/>
        </authorList>
    </citation>
    <scope>NUCLEOTIDE SEQUENCE [LARGE SCALE GENOMIC DNA]</scope>
    <source>
        <strain evidence="9 10">AP103</strain>
    </source>
</reference>
<dbReference type="InterPro" id="IPR001279">
    <property type="entry name" value="Metallo-B-lactamas"/>
</dbReference>
<sequence>MSTPAIEITPIEITPIPAFNDNYIWLLARGSRAVVVDPGDAAPVIAELDRRRLALDAVIVTHHHGDHVGGIAQLLERRAVPVYGPQAEQPRIGTLTHLLNDGDRIEVLGHRAEVIAVPGHTLGHIAYHFADLGALFCGDTLFYGGCGRLFEGTPEQMHASLSRLAALPERTAVYCAHEYTLSNLAFALAVESENSDIASAIREAQDLRRHNRPTLPSTIGRERRVNPFLRSARPGIADHAPEPPGSGDPVQVFASLRRWKDHFRPPGEL</sequence>
<feature type="binding site" evidence="7">
    <location>
        <position position="67"/>
    </location>
    <ligand>
        <name>Zn(2+)</name>
        <dbReference type="ChEBI" id="CHEBI:29105"/>
        <label>2</label>
    </ligand>
</feature>
<evidence type="ECO:0000313" key="9">
    <source>
        <dbReference type="EMBL" id="EIT67572.1"/>
    </source>
</evidence>
<dbReference type="InterPro" id="IPR050110">
    <property type="entry name" value="Glyoxalase_II_hydrolase"/>
</dbReference>
<comment type="caution">
    <text evidence="9">The sequence shown here is derived from an EMBL/GenBank/DDBJ whole genome shotgun (WGS) entry which is preliminary data.</text>
</comment>
<dbReference type="RefSeq" id="WP_007186942.1">
    <property type="nucleotide sequence ID" value="NZ_AKGD01000004.1"/>
</dbReference>
<gene>
    <name evidence="7" type="primary">gloB</name>
    <name evidence="9" type="ORF">WQQ_40070</name>
</gene>
<accession>I7Z7J9</accession>
<feature type="domain" description="Metallo-beta-lactamase" evidence="8">
    <location>
        <begin position="21"/>
        <end position="177"/>
    </location>
</feature>
<comment type="subunit">
    <text evidence="7">Monomer.</text>
</comment>
<dbReference type="HAMAP" id="MF_01374">
    <property type="entry name" value="Glyoxalase_2"/>
    <property type="match status" value="1"/>
</dbReference>
<keyword evidence="4 7" id="KW-0479">Metal-binding</keyword>
<feature type="binding site" evidence="7">
    <location>
        <position position="66"/>
    </location>
    <ligand>
        <name>Zn(2+)</name>
        <dbReference type="ChEBI" id="CHEBI:29105"/>
        <label>2</label>
    </ligand>
</feature>
<dbReference type="PIRSF" id="PIRSF005457">
    <property type="entry name" value="Glx"/>
    <property type="match status" value="1"/>
</dbReference>
<evidence type="ECO:0000256" key="5">
    <source>
        <dbReference type="ARBA" id="ARBA00022801"/>
    </source>
</evidence>
<organism evidence="9 10">
    <name type="scientific">Hydrocarboniphaga effusa AP103</name>
    <dbReference type="NCBI Taxonomy" id="1172194"/>
    <lineage>
        <taxon>Bacteria</taxon>
        <taxon>Pseudomonadati</taxon>
        <taxon>Pseudomonadota</taxon>
        <taxon>Gammaproteobacteria</taxon>
        <taxon>Nevskiales</taxon>
        <taxon>Nevskiaceae</taxon>
        <taxon>Hydrocarboniphaga</taxon>
    </lineage>
</organism>
<feature type="binding site" evidence="7">
    <location>
        <position position="139"/>
    </location>
    <ligand>
        <name>Zn(2+)</name>
        <dbReference type="ChEBI" id="CHEBI:29105"/>
        <label>1</label>
    </ligand>
</feature>
<keyword evidence="5 7" id="KW-0378">Hydrolase</keyword>
<dbReference type="InterPro" id="IPR035680">
    <property type="entry name" value="Clx_II_MBL"/>
</dbReference>